<evidence type="ECO:0000256" key="5">
    <source>
        <dbReference type="ARBA" id="ARBA00023002"/>
    </source>
</evidence>
<keyword evidence="3" id="KW-0812">Transmembrane</keyword>
<comment type="catalytic activity">
    <reaction evidence="8">
        <text>5alpha-cholest-8-en-3beta-ol + NADP(+) = zymosterol + NADPH + H(+)</text>
        <dbReference type="Rhea" id="RHEA:36399"/>
        <dbReference type="ChEBI" id="CHEBI:15378"/>
        <dbReference type="ChEBI" id="CHEBI:16608"/>
        <dbReference type="ChEBI" id="CHEBI:18252"/>
        <dbReference type="ChEBI" id="CHEBI:57783"/>
        <dbReference type="ChEBI" id="CHEBI:58349"/>
        <dbReference type="EC" id="1.3.1.72"/>
    </reaction>
    <physiologicalReaction direction="right-to-left" evidence="8">
        <dbReference type="Rhea" id="RHEA:36401"/>
    </physiologicalReaction>
</comment>
<dbReference type="PANTHER" id="PTHR10801">
    <property type="entry name" value="24-DEHYDROCHOLESTEROL REDUCTASE"/>
    <property type="match status" value="1"/>
</dbReference>
<dbReference type="GO" id="GO:0000246">
    <property type="term" value="F:Delta24(24-1) sterol reductase activity"/>
    <property type="evidence" value="ECO:0007669"/>
    <property type="project" value="TreeGrafter"/>
</dbReference>
<dbReference type="AlphaFoldDB" id="A0A0N4ZQP5"/>
<dbReference type="STRING" id="131310.A0A0N4ZQP5"/>
<dbReference type="InterPro" id="IPR016166">
    <property type="entry name" value="FAD-bd_PCMH"/>
</dbReference>
<organism evidence="10 11">
    <name type="scientific">Parastrongyloides trichosuri</name>
    <name type="common">Possum-specific nematode worm</name>
    <dbReference type="NCBI Taxonomy" id="131310"/>
    <lineage>
        <taxon>Eukaryota</taxon>
        <taxon>Metazoa</taxon>
        <taxon>Ecdysozoa</taxon>
        <taxon>Nematoda</taxon>
        <taxon>Chromadorea</taxon>
        <taxon>Rhabditida</taxon>
        <taxon>Tylenchina</taxon>
        <taxon>Panagrolaimomorpha</taxon>
        <taxon>Strongyloidoidea</taxon>
        <taxon>Strongyloididae</taxon>
        <taxon>Parastrongyloides</taxon>
    </lineage>
</organism>
<dbReference type="InterPro" id="IPR016169">
    <property type="entry name" value="FAD-bd_PCMH_sub2"/>
</dbReference>
<evidence type="ECO:0000256" key="3">
    <source>
        <dbReference type="ARBA" id="ARBA00022692"/>
    </source>
</evidence>
<dbReference type="PROSITE" id="PS51387">
    <property type="entry name" value="FAD_PCMH"/>
    <property type="match status" value="1"/>
</dbReference>
<evidence type="ECO:0000256" key="8">
    <source>
        <dbReference type="ARBA" id="ARBA00052927"/>
    </source>
</evidence>
<reference evidence="11" key="1">
    <citation type="submission" date="2017-02" db="UniProtKB">
        <authorList>
            <consortium name="WormBaseParasite"/>
        </authorList>
    </citation>
    <scope>IDENTIFICATION</scope>
</reference>
<evidence type="ECO:0000256" key="4">
    <source>
        <dbReference type="ARBA" id="ARBA00022989"/>
    </source>
</evidence>
<keyword evidence="10" id="KW-1185">Reference proteome</keyword>
<dbReference type="SUPFAM" id="SSF56176">
    <property type="entry name" value="FAD-binding/transporter-associated domain-like"/>
    <property type="match status" value="1"/>
</dbReference>
<keyword evidence="4" id="KW-1133">Transmembrane helix</keyword>
<comment type="subcellular location">
    <subcellularLocation>
        <location evidence="1">Membrane</location>
        <topology evidence="1">Single-pass membrane protein</topology>
    </subcellularLocation>
</comment>
<feature type="domain" description="FAD-binding PCMH-type" evidence="9">
    <location>
        <begin position="59"/>
        <end position="183"/>
    </location>
</feature>
<name>A0A0N4ZQP5_PARTI</name>
<protein>
    <recommendedName>
        <fullName evidence="2">Delta(24)-sterol reductase</fullName>
        <ecNumber evidence="2">1.3.1.72</ecNumber>
    </recommendedName>
</protein>
<sequence>MPFLWIIDITGRKYRLLRGKFLYKIQYHKKFHENNINKLRLEINDSFKKGIEPKLNGRKYMNGILNFNETEKTLTVEPLVTINELIEFLDKTNFMIPCMPRDTNTTISEMIEYGCIGSDSKRYGLFHHTCLEYEVINDDGKILVASKLQKNSKESHNALFYGIPLSGQSLCVLLSVKFKLIEKSNIIKITYFPVEKNDVLDELKKICSNGIDKRYLDILNVDNQIFIFCVGELVKDNNNKIIINDSWRDNYYECYRKKKEIMKYMTLKGYMYRDEEKINERSGLRKTISKTFFNVKQINNTYLFPLKHTTLMLDEMTKLKLNPKWLTLVNIPSLPGLLRQREGKNCYFVAVNVFDEINSFELKSFREGLMNFEKMFIEKNGVGLINNHTTLSQKTFWLMYDSSFYQWLRARYVNNFIRKDVYECQVIKNRLD</sequence>
<evidence type="ECO:0000256" key="7">
    <source>
        <dbReference type="ARBA" id="ARBA00051033"/>
    </source>
</evidence>
<proteinExistence type="predicted"/>
<dbReference type="GO" id="GO:0008202">
    <property type="term" value="P:steroid metabolic process"/>
    <property type="evidence" value="ECO:0007669"/>
    <property type="project" value="TreeGrafter"/>
</dbReference>
<evidence type="ECO:0000256" key="2">
    <source>
        <dbReference type="ARBA" id="ARBA00012405"/>
    </source>
</evidence>
<dbReference type="GO" id="GO:0050614">
    <property type="term" value="F:Delta24-sterol reductase activity"/>
    <property type="evidence" value="ECO:0007669"/>
    <property type="project" value="UniProtKB-EC"/>
</dbReference>
<comment type="catalytic activity">
    <reaction evidence="7">
        <text>lanosterol + NADPH + H(+) = 24,25-dihydrolanosterol + NADP(+)</text>
        <dbReference type="Rhea" id="RHEA:33919"/>
        <dbReference type="ChEBI" id="CHEBI:15378"/>
        <dbReference type="ChEBI" id="CHEBI:16521"/>
        <dbReference type="ChEBI" id="CHEBI:28113"/>
        <dbReference type="ChEBI" id="CHEBI:57783"/>
        <dbReference type="ChEBI" id="CHEBI:58349"/>
    </reaction>
    <physiologicalReaction direction="left-to-right" evidence="7">
        <dbReference type="Rhea" id="RHEA:33920"/>
    </physiologicalReaction>
</comment>
<dbReference type="InterPro" id="IPR040165">
    <property type="entry name" value="Diminuto-like"/>
</dbReference>
<accession>A0A0N4ZQP5</accession>
<dbReference type="EC" id="1.3.1.72" evidence="2"/>
<dbReference type="Gene3D" id="3.30.465.10">
    <property type="match status" value="1"/>
</dbReference>
<evidence type="ECO:0000256" key="1">
    <source>
        <dbReference type="ARBA" id="ARBA00004167"/>
    </source>
</evidence>
<dbReference type="GO" id="GO:0071949">
    <property type="term" value="F:FAD binding"/>
    <property type="evidence" value="ECO:0007669"/>
    <property type="project" value="InterPro"/>
</dbReference>
<evidence type="ECO:0000313" key="11">
    <source>
        <dbReference type="WBParaSite" id="PTRK_0001083700.1"/>
    </source>
</evidence>
<dbReference type="Pfam" id="PF01565">
    <property type="entry name" value="FAD_binding_4"/>
    <property type="match status" value="1"/>
</dbReference>
<keyword evidence="6" id="KW-0472">Membrane</keyword>
<dbReference type="InterPro" id="IPR006094">
    <property type="entry name" value="Oxid_FAD_bind_N"/>
</dbReference>
<dbReference type="Proteomes" id="UP000038045">
    <property type="component" value="Unplaced"/>
</dbReference>
<evidence type="ECO:0000256" key="6">
    <source>
        <dbReference type="ARBA" id="ARBA00023136"/>
    </source>
</evidence>
<evidence type="ECO:0000259" key="9">
    <source>
        <dbReference type="PROSITE" id="PS51387"/>
    </source>
</evidence>
<dbReference type="GO" id="GO:0005737">
    <property type="term" value="C:cytoplasm"/>
    <property type="evidence" value="ECO:0007669"/>
    <property type="project" value="TreeGrafter"/>
</dbReference>
<dbReference type="InterPro" id="IPR036318">
    <property type="entry name" value="FAD-bd_PCMH-like_sf"/>
</dbReference>
<dbReference type="PANTHER" id="PTHR10801:SF0">
    <property type="entry name" value="DELTA(24)-STEROL REDUCTASE"/>
    <property type="match status" value="1"/>
</dbReference>
<keyword evidence="5" id="KW-0560">Oxidoreductase</keyword>
<dbReference type="GO" id="GO:0016020">
    <property type="term" value="C:membrane"/>
    <property type="evidence" value="ECO:0007669"/>
    <property type="project" value="UniProtKB-SubCell"/>
</dbReference>
<evidence type="ECO:0000313" key="10">
    <source>
        <dbReference type="Proteomes" id="UP000038045"/>
    </source>
</evidence>
<dbReference type="WBParaSite" id="PTRK_0001083700.1">
    <property type="protein sequence ID" value="PTRK_0001083700.1"/>
    <property type="gene ID" value="PTRK_0001083700"/>
</dbReference>